<keyword evidence="3" id="KW-1185">Reference proteome</keyword>
<gene>
    <name evidence="2" type="ORF">GALMADRAFT_215469</name>
</gene>
<dbReference type="AlphaFoldDB" id="A0A067SQ27"/>
<reference evidence="3" key="1">
    <citation type="journal article" date="2014" name="Proc. Natl. Acad. Sci. U.S.A.">
        <title>Extensive sampling of basidiomycete genomes demonstrates inadequacy of the white-rot/brown-rot paradigm for wood decay fungi.</title>
        <authorList>
            <person name="Riley R."/>
            <person name="Salamov A.A."/>
            <person name="Brown D.W."/>
            <person name="Nagy L.G."/>
            <person name="Floudas D."/>
            <person name="Held B.W."/>
            <person name="Levasseur A."/>
            <person name="Lombard V."/>
            <person name="Morin E."/>
            <person name="Otillar R."/>
            <person name="Lindquist E.A."/>
            <person name="Sun H."/>
            <person name="LaButti K.M."/>
            <person name="Schmutz J."/>
            <person name="Jabbour D."/>
            <person name="Luo H."/>
            <person name="Baker S.E."/>
            <person name="Pisabarro A.G."/>
            <person name="Walton J.D."/>
            <person name="Blanchette R.A."/>
            <person name="Henrissat B."/>
            <person name="Martin F."/>
            <person name="Cullen D."/>
            <person name="Hibbett D.S."/>
            <person name="Grigoriev I.V."/>
        </authorList>
    </citation>
    <scope>NUCLEOTIDE SEQUENCE [LARGE SCALE GENOMIC DNA]</scope>
    <source>
        <strain evidence="3">CBS 339.88</strain>
    </source>
</reference>
<protein>
    <submittedName>
        <fullName evidence="2">Uncharacterized protein</fullName>
    </submittedName>
</protein>
<accession>A0A067SQ27</accession>
<proteinExistence type="predicted"/>
<organism evidence="2 3">
    <name type="scientific">Galerina marginata (strain CBS 339.88)</name>
    <dbReference type="NCBI Taxonomy" id="685588"/>
    <lineage>
        <taxon>Eukaryota</taxon>
        <taxon>Fungi</taxon>
        <taxon>Dikarya</taxon>
        <taxon>Basidiomycota</taxon>
        <taxon>Agaricomycotina</taxon>
        <taxon>Agaricomycetes</taxon>
        <taxon>Agaricomycetidae</taxon>
        <taxon>Agaricales</taxon>
        <taxon>Agaricineae</taxon>
        <taxon>Strophariaceae</taxon>
        <taxon>Galerina</taxon>
    </lineage>
</organism>
<sequence length="134" mass="14747">MHEDYHPHTALPAENTKKAAARSTPTALLDYRVKAGEREWDGDRQVAECRTAAEALPVVRRWGEVGAEAPGSLELAVTVTARRTSNDRQDRNEASKIGSKIVVQGEPSISMVVAIAEPQVKAGETERQTWLWIT</sequence>
<feature type="region of interest" description="Disordered" evidence="1">
    <location>
        <begin position="1"/>
        <end position="24"/>
    </location>
</feature>
<name>A0A067SQ27_GALM3</name>
<dbReference type="HOGENOM" id="CLU_1896364_0_0_1"/>
<dbReference type="Proteomes" id="UP000027222">
    <property type="component" value="Unassembled WGS sequence"/>
</dbReference>
<evidence type="ECO:0000313" key="3">
    <source>
        <dbReference type="Proteomes" id="UP000027222"/>
    </source>
</evidence>
<evidence type="ECO:0000256" key="1">
    <source>
        <dbReference type="SAM" id="MobiDB-lite"/>
    </source>
</evidence>
<dbReference type="EMBL" id="KL142405">
    <property type="protein sequence ID" value="KDR68883.1"/>
    <property type="molecule type" value="Genomic_DNA"/>
</dbReference>
<evidence type="ECO:0000313" key="2">
    <source>
        <dbReference type="EMBL" id="KDR68883.1"/>
    </source>
</evidence>